<keyword evidence="3" id="KW-1185">Reference proteome</keyword>
<feature type="transmembrane region" description="Helical" evidence="2">
    <location>
        <begin position="95"/>
        <end position="115"/>
    </location>
</feature>
<dbReference type="AlphaFoldDB" id="A0A1I7UMV0"/>
<keyword evidence="2" id="KW-1133">Transmembrane helix</keyword>
<feature type="transmembrane region" description="Helical" evidence="2">
    <location>
        <begin position="56"/>
        <end position="75"/>
    </location>
</feature>
<feature type="transmembrane region" description="Helical" evidence="2">
    <location>
        <begin position="6"/>
        <end position="27"/>
    </location>
</feature>
<dbReference type="Proteomes" id="UP000095282">
    <property type="component" value="Unplaced"/>
</dbReference>
<protein>
    <submittedName>
        <fullName evidence="4">Secreted protein</fullName>
    </submittedName>
</protein>
<keyword evidence="2" id="KW-0472">Membrane</keyword>
<feature type="region of interest" description="Disordered" evidence="1">
    <location>
        <begin position="169"/>
        <end position="189"/>
    </location>
</feature>
<evidence type="ECO:0000313" key="3">
    <source>
        <dbReference type="Proteomes" id="UP000095282"/>
    </source>
</evidence>
<evidence type="ECO:0000256" key="2">
    <source>
        <dbReference type="SAM" id="Phobius"/>
    </source>
</evidence>
<organism evidence="3 4">
    <name type="scientific">Caenorhabditis tropicalis</name>
    <dbReference type="NCBI Taxonomy" id="1561998"/>
    <lineage>
        <taxon>Eukaryota</taxon>
        <taxon>Metazoa</taxon>
        <taxon>Ecdysozoa</taxon>
        <taxon>Nematoda</taxon>
        <taxon>Chromadorea</taxon>
        <taxon>Rhabditida</taxon>
        <taxon>Rhabditina</taxon>
        <taxon>Rhabditomorpha</taxon>
        <taxon>Rhabditoidea</taxon>
        <taxon>Rhabditidae</taxon>
        <taxon>Peloderinae</taxon>
        <taxon>Caenorhabditis</taxon>
    </lineage>
</organism>
<evidence type="ECO:0000313" key="4">
    <source>
        <dbReference type="WBParaSite" id="Csp11.Scaffold630.g17558.t1"/>
    </source>
</evidence>
<evidence type="ECO:0000256" key="1">
    <source>
        <dbReference type="SAM" id="MobiDB-lite"/>
    </source>
</evidence>
<keyword evidence="2" id="KW-0812">Transmembrane</keyword>
<accession>A0A1I7UMV0</accession>
<dbReference type="WBParaSite" id="Csp11.Scaffold630.g17558.t1">
    <property type="protein sequence ID" value="Csp11.Scaffold630.g17558.t1"/>
    <property type="gene ID" value="Csp11.Scaffold630.g17558"/>
</dbReference>
<reference evidence="4" key="1">
    <citation type="submission" date="2016-11" db="UniProtKB">
        <authorList>
            <consortium name="WormBaseParasite"/>
        </authorList>
    </citation>
    <scope>IDENTIFICATION</scope>
</reference>
<sequence length="244" mass="28031">MFFVAKLVLLFTSFVFFLVHVFLEALLKSTDGTTKWRGMRSLRVLSQRIESNLNDILISCLSIGSSFFFVLASVFESLWSHAFPSSYQPELTDSLLLLLFSFQFLSHLVSHFRLLDRDLWRPRRKARGARAVVPGRKKLTTAVAALGATLPSSHSIGYKRNANYTKRRRRETIEVKERQTSASRGRPEPTSCVFSRRSFFVCGLDGPFRSAGTPSLWSSNIFFFFFLFRRRRRGGRAFTFLKGD</sequence>
<name>A0A1I7UMV0_9PELO</name>
<proteinExistence type="predicted"/>